<reference evidence="2 3" key="1">
    <citation type="submission" date="2019-04" db="EMBL/GenBank/DDBJ databases">
        <title>An improved genome assembly and genetic linkage map for asparagus bean, Vigna unguiculata ssp. sesquipedialis.</title>
        <authorList>
            <person name="Xia Q."/>
            <person name="Zhang R."/>
            <person name="Dong Y."/>
        </authorList>
    </citation>
    <scope>NUCLEOTIDE SEQUENCE [LARGE SCALE GENOMIC DNA]</scope>
    <source>
        <tissue evidence="2">Leaf</tissue>
    </source>
</reference>
<evidence type="ECO:0000256" key="1">
    <source>
        <dbReference type="SAM" id="Phobius"/>
    </source>
</evidence>
<keyword evidence="1" id="KW-1133">Transmembrane helix</keyword>
<organism evidence="2 3">
    <name type="scientific">Vigna unguiculata</name>
    <name type="common">Cowpea</name>
    <dbReference type="NCBI Taxonomy" id="3917"/>
    <lineage>
        <taxon>Eukaryota</taxon>
        <taxon>Viridiplantae</taxon>
        <taxon>Streptophyta</taxon>
        <taxon>Embryophyta</taxon>
        <taxon>Tracheophyta</taxon>
        <taxon>Spermatophyta</taxon>
        <taxon>Magnoliopsida</taxon>
        <taxon>eudicotyledons</taxon>
        <taxon>Gunneridae</taxon>
        <taxon>Pentapetalae</taxon>
        <taxon>rosids</taxon>
        <taxon>fabids</taxon>
        <taxon>Fabales</taxon>
        <taxon>Fabaceae</taxon>
        <taxon>Papilionoideae</taxon>
        <taxon>50 kb inversion clade</taxon>
        <taxon>NPAAA clade</taxon>
        <taxon>indigoferoid/millettioid clade</taxon>
        <taxon>Phaseoleae</taxon>
        <taxon>Vigna</taxon>
    </lineage>
</organism>
<feature type="transmembrane region" description="Helical" evidence="1">
    <location>
        <begin position="32"/>
        <end position="53"/>
    </location>
</feature>
<dbReference type="Proteomes" id="UP000501690">
    <property type="component" value="Linkage Group LG8"/>
</dbReference>
<keyword evidence="1" id="KW-0812">Transmembrane</keyword>
<gene>
    <name evidence="2" type="ORF">DEO72_LG8g2301</name>
</gene>
<name>A0A4D6MS42_VIGUN</name>
<sequence length="92" mass="9884">MECVEYAVVKCNQSFEVGIEGSIGMGCECEKWMIMGFVIAISFSCMMEGAVAARHLMKTPNGPPPPPPTCIIRPDLIICLSPPPPRSTTTAP</sequence>
<protein>
    <submittedName>
        <fullName evidence="2">Uncharacterized protein</fullName>
    </submittedName>
</protein>
<keyword evidence="1" id="KW-0472">Membrane</keyword>
<dbReference type="EMBL" id="CP039352">
    <property type="protein sequence ID" value="QCE04266.1"/>
    <property type="molecule type" value="Genomic_DNA"/>
</dbReference>
<evidence type="ECO:0000313" key="3">
    <source>
        <dbReference type="Proteomes" id="UP000501690"/>
    </source>
</evidence>
<accession>A0A4D6MS42</accession>
<keyword evidence="3" id="KW-1185">Reference proteome</keyword>
<dbReference type="AlphaFoldDB" id="A0A4D6MS42"/>
<evidence type="ECO:0000313" key="2">
    <source>
        <dbReference type="EMBL" id="QCE04266.1"/>
    </source>
</evidence>
<proteinExistence type="predicted"/>